<comment type="caution">
    <text evidence="2">The sequence shown here is derived from an EMBL/GenBank/DDBJ whole genome shotgun (WGS) entry which is preliminary data.</text>
</comment>
<accession>A0AB34KCT1</accession>
<name>A0AB34KCT1_9PEZI</name>
<dbReference type="PANTHER" id="PTHR38119:SF2">
    <property type="entry name" value="TRANSCRIPTION FACTOR DOMAIN-CONTAINING PROTEIN"/>
    <property type="match status" value="1"/>
</dbReference>
<reference evidence="2 3" key="1">
    <citation type="journal article" date="2020" name="Microbiol. Resour. Announc.">
        <title>Draft Genome Sequence of a Cladosporium Species Isolated from the Mesophotic Ascidian Didemnum maculosum.</title>
        <authorList>
            <person name="Gioti A."/>
            <person name="Siaperas R."/>
            <person name="Nikolaivits E."/>
            <person name="Le Goff G."/>
            <person name="Ouazzani J."/>
            <person name="Kotoulas G."/>
            <person name="Topakas E."/>
        </authorList>
    </citation>
    <scope>NUCLEOTIDE SEQUENCE [LARGE SCALE GENOMIC DNA]</scope>
    <source>
        <strain evidence="2 3">TM138-S3</strain>
    </source>
</reference>
<evidence type="ECO:0000256" key="1">
    <source>
        <dbReference type="SAM" id="MobiDB-lite"/>
    </source>
</evidence>
<dbReference type="Proteomes" id="UP000803884">
    <property type="component" value="Unassembled WGS sequence"/>
</dbReference>
<evidence type="ECO:0000313" key="2">
    <source>
        <dbReference type="EMBL" id="KAL1581866.1"/>
    </source>
</evidence>
<evidence type="ECO:0008006" key="4">
    <source>
        <dbReference type="Google" id="ProtNLM"/>
    </source>
</evidence>
<proteinExistence type="predicted"/>
<feature type="region of interest" description="Disordered" evidence="1">
    <location>
        <begin position="402"/>
        <end position="442"/>
    </location>
</feature>
<protein>
    <recommendedName>
        <fullName evidence="4">BTB domain-containing protein</fullName>
    </recommendedName>
</protein>
<gene>
    <name evidence="2" type="ORF">WHR41_09414</name>
</gene>
<organism evidence="2 3">
    <name type="scientific">Cladosporium halotolerans</name>
    <dbReference type="NCBI Taxonomy" id="1052096"/>
    <lineage>
        <taxon>Eukaryota</taxon>
        <taxon>Fungi</taxon>
        <taxon>Dikarya</taxon>
        <taxon>Ascomycota</taxon>
        <taxon>Pezizomycotina</taxon>
        <taxon>Dothideomycetes</taxon>
        <taxon>Dothideomycetidae</taxon>
        <taxon>Cladosporiales</taxon>
        <taxon>Cladosporiaceae</taxon>
        <taxon>Cladosporium</taxon>
    </lineage>
</organism>
<keyword evidence="3" id="KW-1185">Reference proteome</keyword>
<dbReference type="AlphaFoldDB" id="A0AB34KCT1"/>
<evidence type="ECO:0000313" key="3">
    <source>
        <dbReference type="Proteomes" id="UP000803884"/>
    </source>
</evidence>
<dbReference type="EMBL" id="JAAQHG020000113">
    <property type="protein sequence ID" value="KAL1581866.1"/>
    <property type="molecule type" value="Genomic_DNA"/>
</dbReference>
<dbReference type="GeneID" id="96010855"/>
<dbReference type="RefSeq" id="XP_069224974.1">
    <property type="nucleotide sequence ID" value="XM_069378017.1"/>
</dbReference>
<dbReference type="PANTHER" id="PTHR38119">
    <property type="entry name" value="BTB DOMAIN-CONTAINING PROTEIN-RELATED"/>
    <property type="match status" value="1"/>
</dbReference>
<sequence>MDNDFPHFPDGDVLILITSSRRYKLHSSILRRSSPTFAALLDEQTATVLSKNARKKGVTTRFRLHLVDYENAGYREGGVEAPTHVLRRIPLDENGSAVGDYPDLLGDAIENGRVVQQFVLAWEQVLGALYNRTIDIGDNERDGIDYILESAGTILTAAECLNSPTIVTRPIEASLLSLSQVLHRSIASNPTPWLDFSFRLRSKTLWKESLIHGAGRFNSPQIQSALASHDLHPSIVEVLTKKAQLLKTLSQRTQSNLLSYYPEALQRTKTVGRADRDSIGRASYANDIMQWVALSVWRHWLAQQVSADNTHHAADMGFEFFRLISRAGEAYLDRNQLRQFHDYFPMSLKGESVVENRVSELKAEGQGMVRKVLENHSYLDVEKFPAGHMTCTWVGPEDYPWETQSGAGAAGDGRSARGTAEPSEFGGSWGGEEAQSVLGSQA</sequence>